<dbReference type="AlphaFoldDB" id="A0A521DXU3"/>
<dbReference type="GO" id="GO:0046872">
    <property type="term" value="F:metal ion binding"/>
    <property type="evidence" value="ECO:0007669"/>
    <property type="project" value="InterPro"/>
</dbReference>
<dbReference type="PANTHER" id="PTHR11851:SF224">
    <property type="entry name" value="PROCESSING PROTEASE"/>
    <property type="match status" value="1"/>
</dbReference>
<dbReference type="InterPro" id="IPR007863">
    <property type="entry name" value="Peptidase_M16_C"/>
</dbReference>
<keyword evidence="3" id="KW-1185">Reference proteome</keyword>
<evidence type="ECO:0000259" key="1">
    <source>
        <dbReference type="Pfam" id="PF05193"/>
    </source>
</evidence>
<dbReference type="RefSeq" id="WP_142604452.1">
    <property type="nucleotide sequence ID" value="NZ_FXSZ01000009.1"/>
</dbReference>
<reference evidence="2 3" key="1">
    <citation type="submission" date="2017-05" db="EMBL/GenBank/DDBJ databases">
        <authorList>
            <person name="Varghese N."/>
            <person name="Submissions S."/>
        </authorList>
    </citation>
    <scope>NUCLEOTIDE SEQUENCE [LARGE SCALE GENOMIC DNA]</scope>
    <source>
        <strain evidence="2 3">DSM 21342</strain>
    </source>
</reference>
<dbReference type="OrthoDB" id="9811314at2"/>
<dbReference type="Proteomes" id="UP000315971">
    <property type="component" value="Unassembled WGS sequence"/>
</dbReference>
<protein>
    <submittedName>
        <fullName evidence="2">Predicted Zn-dependent peptidase</fullName>
    </submittedName>
</protein>
<organism evidence="2 3">
    <name type="scientific">Solitalea koreensis</name>
    <dbReference type="NCBI Taxonomy" id="543615"/>
    <lineage>
        <taxon>Bacteria</taxon>
        <taxon>Pseudomonadati</taxon>
        <taxon>Bacteroidota</taxon>
        <taxon>Sphingobacteriia</taxon>
        <taxon>Sphingobacteriales</taxon>
        <taxon>Sphingobacteriaceae</taxon>
        <taxon>Solitalea</taxon>
    </lineage>
</organism>
<dbReference type="SUPFAM" id="SSF63411">
    <property type="entry name" value="LuxS/MPP-like metallohydrolase"/>
    <property type="match status" value="2"/>
</dbReference>
<sequence>MDILNRKQEPAFRDIEKIKLIQPEVDKLSNGIDLYYIDASDADLVRIEFIFDNPSWLADQPLAISSTNHLLNEGTTHYTAVQLAEKIDFYGAFYQHEAGFDQSTVTLYSLNKHLKSTLPIIKEIITEAVFPEDELSTYKQNSKQKLQVNQQKNDFLARVKFNEILFSSKSGYGYAAQLADYDNLKRESLLNFHKKQYHAGNCTIIIAGKVTQEERQLIAEIFGNSDWLHEVDQELNGVVNQSSSQSKHFVERPDAIQSAIRIGKPLFNKTHPDFHSLQVLNTVLGGYFGSRLMSNIREDKGYTYGIGSRVASLKNSGYFFITTEVGADVCGNAVAEIYKEIDRLKNEPVPTEELDLVRNYLLGTFQGSLENAFSYADKFKGLLPYGLGYDYYDNYFDTVRSISPQRLQELANQYFTNGLFEVVVGKR</sequence>
<dbReference type="EMBL" id="FXSZ01000009">
    <property type="protein sequence ID" value="SMO76455.1"/>
    <property type="molecule type" value="Genomic_DNA"/>
</dbReference>
<dbReference type="Gene3D" id="3.30.830.10">
    <property type="entry name" value="Metalloenzyme, LuxS/M16 peptidase-like"/>
    <property type="match status" value="2"/>
</dbReference>
<evidence type="ECO:0000313" key="3">
    <source>
        <dbReference type="Proteomes" id="UP000315971"/>
    </source>
</evidence>
<dbReference type="InterPro" id="IPR011249">
    <property type="entry name" value="Metalloenz_LuxS/M16"/>
</dbReference>
<dbReference type="InterPro" id="IPR050361">
    <property type="entry name" value="MPP/UQCRC_Complex"/>
</dbReference>
<dbReference type="Pfam" id="PF05193">
    <property type="entry name" value="Peptidase_M16_C"/>
    <property type="match status" value="1"/>
</dbReference>
<accession>A0A521DXU3</accession>
<feature type="domain" description="Peptidase M16 C-terminal" evidence="1">
    <location>
        <begin position="184"/>
        <end position="360"/>
    </location>
</feature>
<dbReference type="PANTHER" id="PTHR11851">
    <property type="entry name" value="METALLOPROTEASE"/>
    <property type="match status" value="1"/>
</dbReference>
<gene>
    <name evidence="2" type="ORF">SAMN06265350_10950</name>
</gene>
<proteinExistence type="predicted"/>
<evidence type="ECO:0000313" key="2">
    <source>
        <dbReference type="EMBL" id="SMO76455.1"/>
    </source>
</evidence>
<name>A0A521DXU3_9SPHI</name>